<organism evidence="1 2">
    <name type="scientific">Steinernema carpocapsae</name>
    <name type="common">Entomopathogenic nematode</name>
    <dbReference type="NCBI Taxonomy" id="34508"/>
    <lineage>
        <taxon>Eukaryota</taxon>
        <taxon>Metazoa</taxon>
        <taxon>Ecdysozoa</taxon>
        <taxon>Nematoda</taxon>
        <taxon>Chromadorea</taxon>
        <taxon>Rhabditida</taxon>
        <taxon>Tylenchina</taxon>
        <taxon>Panagrolaimomorpha</taxon>
        <taxon>Strongyloidoidea</taxon>
        <taxon>Steinernematidae</taxon>
        <taxon>Steinernema</taxon>
    </lineage>
</organism>
<evidence type="ECO:0000313" key="1">
    <source>
        <dbReference type="EMBL" id="TKR78373.1"/>
    </source>
</evidence>
<reference evidence="1 2" key="2">
    <citation type="journal article" date="2019" name="G3 (Bethesda)">
        <title>Hybrid Assembly of the Genome of the Entomopathogenic Nematode Steinernema carpocapsae Identifies the X-Chromosome.</title>
        <authorList>
            <person name="Serra L."/>
            <person name="Macchietto M."/>
            <person name="Macias-Munoz A."/>
            <person name="McGill C.J."/>
            <person name="Rodriguez I.M."/>
            <person name="Rodriguez B."/>
            <person name="Murad R."/>
            <person name="Mortazavi A."/>
        </authorList>
    </citation>
    <scope>NUCLEOTIDE SEQUENCE [LARGE SCALE GENOMIC DNA]</scope>
    <source>
        <strain evidence="1 2">ALL</strain>
    </source>
</reference>
<protein>
    <submittedName>
        <fullName evidence="1">Uncharacterized protein</fullName>
    </submittedName>
</protein>
<dbReference type="Proteomes" id="UP000298663">
    <property type="component" value="Unassembled WGS sequence"/>
</dbReference>
<comment type="caution">
    <text evidence="1">The sequence shown here is derived from an EMBL/GenBank/DDBJ whole genome shotgun (WGS) entry which is preliminary data.</text>
</comment>
<accession>A0A4U5N8H5</accession>
<keyword evidence="2" id="KW-1185">Reference proteome</keyword>
<sequence length="118" mass="14103">MQKSHHPHLRVDAYYLLMCRNYIIIFSNFGTEPQENNDDNCRRSYWKVWQSACQPPVWHGDSIANSHGRILGNLFKIGWIRQVPETAYLYRRRKYSLCLSAYGQYLHGAHYYAPFQHH</sequence>
<dbReference type="EMBL" id="AZBU02000005">
    <property type="protein sequence ID" value="TKR78373.1"/>
    <property type="molecule type" value="Genomic_DNA"/>
</dbReference>
<proteinExistence type="predicted"/>
<evidence type="ECO:0000313" key="2">
    <source>
        <dbReference type="Proteomes" id="UP000298663"/>
    </source>
</evidence>
<dbReference type="AlphaFoldDB" id="A0A4U5N8H5"/>
<reference evidence="1 2" key="1">
    <citation type="journal article" date="2015" name="Genome Biol.">
        <title>Comparative genomics of Steinernema reveals deeply conserved gene regulatory networks.</title>
        <authorList>
            <person name="Dillman A.R."/>
            <person name="Macchietto M."/>
            <person name="Porter C.F."/>
            <person name="Rogers A."/>
            <person name="Williams B."/>
            <person name="Antoshechkin I."/>
            <person name="Lee M.M."/>
            <person name="Goodwin Z."/>
            <person name="Lu X."/>
            <person name="Lewis E.E."/>
            <person name="Goodrich-Blair H."/>
            <person name="Stock S.P."/>
            <person name="Adams B.J."/>
            <person name="Sternberg P.W."/>
            <person name="Mortazavi A."/>
        </authorList>
    </citation>
    <scope>NUCLEOTIDE SEQUENCE [LARGE SCALE GENOMIC DNA]</scope>
    <source>
        <strain evidence="1 2">ALL</strain>
    </source>
</reference>
<gene>
    <name evidence="1" type="ORF">L596_019183</name>
</gene>
<name>A0A4U5N8H5_STECR</name>